<organism evidence="3 4">
    <name type="scientific">Pararhodobacter oceanensis</name>
    <dbReference type="NCBI Taxonomy" id="2172121"/>
    <lineage>
        <taxon>Bacteria</taxon>
        <taxon>Pseudomonadati</taxon>
        <taxon>Pseudomonadota</taxon>
        <taxon>Alphaproteobacteria</taxon>
        <taxon>Rhodobacterales</taxon>
        <taxon>Paracoccaceae</taxon>
        <taxon>Pararhodobacter</taxon>
    </lineage>
</organism>
<dbReference type="GO" id="GO:0005829">
    <property type="term" value="C:cytosol"/>
    <property type="evidence" value="ECO:0007669"/>
    <property type="project" value="TreeGrafter"/>
</dbReference>
<dbReference type="GO" id="GO:0019748">
    <property type="term" value="P:secondary metabolic process"/>
    <property type="evidence" value="ECO:0007669"/>
    <property type="project" value="TreeGrafter"/>
</dbReference>
<dbReference type="PANTHER" id="PTHR21240">
    <property type="entry name" value="2-AMINO-3-CARBOXYLMUCONATE-6-SEMIALDEHYDE DECARBOXYLASE"/>
    <property type="match status" value="1"/>
</dbReference>
<dbReference type="GO" id="GO:0016787">
    <property type="term" value="F:hydrolase activity"/>
    <property type="evidence" value="ECO:0007669"/>
    <property type="project" value="UniProtKB-KW"/>
</dbReference>
<comment type="caution">
    <text evidence="3">The sequence shown here is derived from an EMBL/GenBank/DDBJ whole genome shotgun (WGS) entry which is preliminary data.</text>
</comment>
<dbReference type="GO" id="GO:0016831">
    <property type="term" value="F:carboxy-lyase activity"/>
    <property type="evidence" value="ECO:0007669"/>
    <property type="project" value="InterPro"/>
</dbReference>
<sequence>MQTQLDIVALEEHYADPHLDALLGRTHPAPLQKLLYASAEDRVQRLDTLGIATEVLALAPPGLQGICADNAHNLAIEVNDRLAAFIRQAPGRFAGFAALPTFSPDHAARELNRCVQSLGFVGAMIHGPTDGLFLDDPRFEPIFAAAEALEVPLYIHPSEILASVKQSYFAPYDQTHPMFIRAGWGYTIETGTHAMRLILSGVFDRHPRLRIILGHFGEGIPFLLDRIDEALARDTPMQAFRELFLRHFYVTSSGFFSSAALNCCLEQMPPDRILFSIDAPYAADHSGVDWLKALTLDTPLKRNIAGANARRLLNLT</sequence>
<dbReference type="InterPro" id="IPR032465">
    <property type="entry name" value="ACMSD"/>
</dbReference>
<dbReference type="OrthoDB" id="149172at2"/>
<name>A0A2T8HTE3_9RHOB</name>
<feature type="domain" description="Amidohydrolase-related" evidence="2">
    <location>
        <begin position="73"/>
        <end position="315"/>
    </location>
</feature>
<dbReference type="Pfam" id="PF04909">
    <property type="entry name" value="Amidohydro_2"/>
    <property type="match status" value="1"/>
</dbReference>
<dbReference type="AlphaFoldDB" id="A0A2T8HTE3"/>
<evidence type="ECO:0000256" key="1">
    <source>
        <dbReference type="ARBA" id="ARBA00023239"/>
    </source>
</evidence>
<accession>A0A2T8HTE3</accession>
<dbReference type="Proteomes" id="UP000245911">
    <property type="component" value="Unassembled WGS sequence"/>
</dbReference>
<gene>
    <name evidence="3" type="ORF">DDE20_10890</name>
</gene>
<dbReference type="RefSeq" id="WP_116558524.1">
    <property type="nucleotide sequence ID" value="NZ_QDKM01000004.1"/>
</dbReference>
<dbReference type="PANTHER" id="PTHR21240:SF30">
    <property type="entry name" value="AMIDOHYDROLASE-RELATED DOMAIN-CONTAINING PROTEIN-RELATED"/>
    <property type="match status" value="1"/>
</dbReference>
<dbReference type="EMBL" id="QDKM01000004">
    <property type="protein sequence ID" value="PVH28687.1"/>
    <property type="molecule type" value="Genomic_DNA"/>
</dbReference>
<evidence type="ECO:0000313" key="4">
    <source>
        <dbReference type="Proteomes" id="UP000245911"/>
    </source>
</evidence>
<dbReference type="InterPro" id="IPR032466">
    <property type="entry name" value="Metal_Hydrolase"/>
</dbReference>
<reference evidence="3 4" key="1">
    <citation type="submission" date="2018-04" db="EMBL/GenBank/DDBJ databases">
        <title>Pararhodobacter oceanense sp. nov., isolated from marine intertidal sediment.</title>
        <authorList>
            <person name="Wang X.-L."/>
            <person name="Du Z.-J."/>
        </authorList>
    </citation>
    <scope>NUCLEOTIDE SEQUENCE [LARGE SCALE GENOMIC DNA]</scope>
    <source>
        <strain evidence="3 4">AM505</strain>
    </source>
</reference>
<keyword evidence="3" id="KW-0378">Hydrolase</keyword>
<keyword evidence="4" id="KW-1185">Reference proteome</keyword>
<keyword evidence="1" id="KW-0456">Lyase</keyword>
<dbReference type="SUPFAM" id="SSF51556">
    <property type="entry name" value="Metallo-dependent hydrolases"/>
    <property type="match status" value="1"/>
</dbReference>
<dbReference type="Gene3D" id="3.20.20.140">
    <property type="entry name" value="Metal-dependent hydrolases"/>
    <property type="match status" value="1"/>
</dbReference>
<evidence type="ECO:0000259" key="2">
    <source>
        <dbReference type="Pfam" id="PF04909"/>
    </source>
</evidence>
<proteinExistence type="predicted"/>
<dbReference type="InterPro" id="IPR006680">
    <property type="entry name" value="Amidohydro-rel"/>
</dbReference>
<protein>
    <submittedName>
        <fullName evidence="3">Amidohydrolase</fullName>
    </submittedName>
</protein>
<evidence type="ECO:0000313" key="3">
    <source>
        <dbReference type="EMBL" id="PVH28687.1"/>
    </source>
</evidence>